<evidence type="ECO:0000256" key="5">
    <source>
        <dbReference type="ARBA" id="ARBA00023002"/>
    </source>
</evidence>
<protein>
    <recommendedName>
        <fullName evidence="6">FAD/NAD(P)-binding domain-containing protein</fullName>
    </recommendedName>
</protein>
<evidence type="ECO:0000256" key="3">
    <source>
        <dbReference type="ARBA" id="ARBA00022827"/>
    </source>
</evidence>
<reference evidence="7" key="1">
    <citation type="journal article" date="2023" name="IScience">
        <title>Live-bearing cockroach genome reveals convergent evolutionary mechanisms linked to viviparity in insects and beyond.</title>
        <authorList>
            <person name="Fouks B."/>
            <person name="Harrison M.C."/>
            <person name="Mikhailova A.A."/>
            <person name="Marchal E."/>
            <person name="English S."/>
            <person name="Carruthers M."/>
            <person name="Jennings E.C."/>
            <person name="Chiamaka E.L."/>
            <person name="Frigard R.A."/>
            <person name="Pippel M."/>
            <person name="Attardo G.M."/>
            <person name="Benoit J.B."/>
            <person name="Bornberg-Bauer E."/>
            <person name="Tobe S.S."/>
        </authorList>
    </citation>
    <scope>NUCLEOTIDE SEQUENCE</scope>
    <source>
        <strain evidence="7">Stay&amp;Tobe</strain>
    </source>
</reference>
<keyword evidence="2" id="KW-0285">Flavoprotein</keyword>
<keyword evidence="4" id="KW-0521">NADP</keyword>
<evidence type="ECO:0000259" key="6">
    <source>
        <dbReference type="Pfam" id="PF07992"/>
    </source>
</evidence>
<keyword evidence="3" id="KW-0274">FAD</keyword>
<evidence type="ECO:0000313" key="8">
    <source>
        <dbReference type="Proteomes" id="UP001233999"/>
    </source>
</evidence>
<gene>
    <name evidence="7" type="ORF">L9F63_019959</name>
</gene>
<dbReference type="PRINTS" id="PR00419">
    <property type="entry name" value="ADXRDTASE"/>
</dbReference>
<dbReference type="GO" id="GO:0016491">
    <property type="term" value="F:oxidoreductase activity"/>
    <property type="evidence" value="ECO:0007669"/>
    <property type="project" value="UniProtKB-KW"/>
</dbReference>
<dbReference type="PANTHER" id="PTHR48467:SF1">
    <property type="entry name" value="GLUTAMATE SYNTHASE 1 [NADH], CHLOROPLASTIC-LIKE"/>
    <property type="match status" value="1"/>
</dbReference>
<sequence>DIQKFFVYVSFLHMSTSFKYILNGCRSSINQYFTIWNRFRSSASSAPKVCIVGSGPASFYAAQHLIKKVPSIEVDVYEHLPVPFGLVRFGVAPDHPEVKNVINTFTKTANSPQFRFLGNVTLGKDISLKELRNAYHAVLLAYGADEDKEFGIEGEGLQNILSARRFVGWYNGLPRDVNLPVNLDVEEVAVLGQGNVALDVARIILTPIDVLKEVEQMLVHFVMGISTNSKIRRVRLIGRRGPLQVAFTIKELREMLKLPQCATICNKSDFDLVRPAIAMT</sequence>
<dbReference type="AlphaFoldDB" id="A0AAD8EDJ7"/>
<comment type="cofactor">
    <cofactor evidence="1">
        <name>FAD</name>
        <dbReference type="ChEBI" id="CHEBI:57692"/>
    </cofactor>
</comment>
<dbReference type="InterPro" id="IPR036188">
    <property type="entry name" value="FAD/NAD-bd_sf"/>
</dbReference>
<dbReference type="Proteomes" id="UP001233999">
    <property type="component" value="Unassembled WGS sequence"/>
</dbReference>
<feature type="domain" description="FAD/NAD(P)-binding" evidence="6">
    <location>
        <begin position="48"/>
        <end position="203"/>
    </location>
</feature>
<dbReference type="PANTHER" id="PTHR48467">
    <property type="entry name" value="GLUTAMATE SYNTHASE 1 [NADH], CHLOROPLASTIC-LIKE"/>
    <property type="match status" value="1"/>
</dbReference>
<dbReference type="SUPFAM" id="SSF51971">
    <property type="entry name" value="Nucleotide-binding domain"/>
    <property type="match status" value="1"/>
</dbReference>
<feature type="non-terminal residue" evidence="7">
    <location>
        <position position="280"/>
    </location>
</feature>
<dbReference type="EMBL" id="JASPKZ010007167">
    <property type="protein sequence ID" value="KAJ9586378.1"/>
    <property type="molecule type" value="Genomic_DNA"/>
</dbReference>
<name>A0AAD8EDJ7_DIPPU</name>
<accession>A0AAD8EDJ7</accession>
<organism evidence="7 8">
    <name type="scientific">Diploptera punctata</name>
    <name type="common">Pacific beetle cockroach</name>
    <dbReference type="NCBI Taxonomy" id="6984"/>
    <lineage>
        <taxon>Eukaryota</taxon>
        <taxon>Metazoa</taxon>
        <taxon>Ecdysozoa</taxon>
        <taxon>Arthropoda</taxon>
        <taxon>Hexapoda</taxon>
        <taxon>Insecta</taxon>
        <taxon>Pterygota</taxon>
        <taxon>Neoptera</taxon>
        <taxon>Polyneoptera</taxon>
        <taxon>Dictyoptera</taxon>
        <taxon>Blattodea</taxon>
        <taxon>Blaberoidea</taxon>
        <taxon>Blaberidae</taxon>
        <taxon>Diplopterinae</taxon>
        <taxon>Diploptera</taxon>
    </lineage>
</organism>
<reference evidence="7" key="2">
    <citation type="submission" date="2023-05" db="EMBL/GenBank/DDBJ databases">
        <authorList>
            <person name="Fouks B."/>
        </authorList>
    </citation>
    <scope>NUCLEOTIDE SEQUENCE</scope>
    <source>
        <strain evidence="7">Stay&amp;Tobe</strain>
        <tissue evidence="7">Testes</tissue>
    </source>
</reference>
<comment type="caution">
    <text evidence="7">The sequence shown here is derived from an EMBL/GenBank/DDBJ whole genome shotgun (WGS) entry which is preliminary data.</text>
</comment>
<keyword evidence="8" id="KW-1185">Reference proteome</keyword>
<proteinExistence type="predicted"/>
<dbReference type="Pfam" id="PF07992">
    <property type="entry name" value="Pyr_redox_2"/>
    <property type="match status" value="1"/>
</dbReference>
<dbReference type="InterPro" id="IPR055275">
    <property type="entry name" value="Ferredox_Rdtase"/>
</dbReference>
<dbReference type="InterPro" id="IPR023753">
    <property type="entry name" value="FAD/NAD-binding_dom"/>
</dbReference>
<evidence type="ECO:0000256" key="2">
    <source>
        <dbReference type="ARBA" id="ARBA00022630"/>
    </source>
</evidence>
<evidence type="ECO:0000256" key="1">
    <source>
        <dbReference type="ARBA" id="ARBA00001974"/>
    </source>
</evidence>
<dbReference type="Gene3D" id="3.50.50.60">
    <property type="entry name" value="FAD/NAD(P)-binding domain"/>
    <property type="match status" value="1"/>
</dbReference>
<feature type="non-terminal residue" evidence="7">
    <location>
        <position position="1"/>
    </location>
</feature>
<evidence type="ECO:0000256" key="4">
    <source>
        <dbReference type="ARBA" id="ARBA00022857"/>
    </source>
</evidence>
<keyword evidence="5" id="KW-0560">Oxidoreductase</keyword>
<evidence type="ECO:0000313" key="7">
    <source>
        <dbReference type="EMBL" id="KAJ9586378.1"/>
    </source>
</evidence>